<proteinExistence type="predicted"/>
<keyword evidence="3" id="KW-1185">Reference proteome</keyword>
<dbReference type="GO" id="GO:0016787">
    <property type="term" value="F:hydrolase activity"/>
    <property type="evidence" value="ECO:0007669"/>
    <property type="project" value="UniProtKB-KW"/>
</dbReference>
<dbReference type="InterPro" id="IPR050266">
    <property type="entry name" value="AB_hydrolase_sf"/>
</dbReference>
<feature type="domain" description="AB hydrolase-1" evidence="1">
    <location>
        <begin position="50"/>
        <end position="250"/>
    </location>
</feature>
<dbReference type="InterPro" id="IPR000073">
    <property type="entry name" value="AB_hydrolase_1"/>
</dbReference>
<evidence type="ECO:0000259" key="1">
    <source>
        <dbReference type="Pfam" id="PF00561"/>
    </source>
</evidence>
<name>A0A916DX15_9BACT</name>
<dbReference type="RefSeq" id="WP_264789810.1">
    <property type="nucleotide sequence ID" value="NZ_AP026867.1"/>
</dbReference>
<reference evidence="2" key="1">
    <citation type="submission" date="2022-09" db="EMBL/GenBank/DDBJ databases">
        <title>Aureispira anguillicida sp. nov., isolated from Leptocephalus of Japanese eel Anguilla japonica.</title>
        <authorList>
            <person name="Yuasa K."/>
            <person name="Mekata T."/>
            <person name="Ikunari K."/>
        </authorList>
    </citation>
    <scope>NUCLEOTIDE SEQUENCE</scope>
    <source>
        <strain evidence="2">EL160426</strain>
    </source>
</reference>
<gene>
    <name evidence="2" type="ORF">AsAng_0053720</name>
</gene>
<protein>
    <submittedName>
        <fullName evidence="2">Alpha/beta hydrolase</fullName>
    </submittedName>
</protein>
<evidence type="ECO:0000313" key="3">
    <source>
        <dbReference type="Proteomes" id="UP001060919"/>
    </source>
</evidence>
<organism evidence="2 3">
    <name type="scientific">Aureispira anguillae</name>
    <dbReference type="NCBI Taxonomy" id="2864201"/>
    <lineage>
        <taxon>Bacteria</taxon>
        <taxon>Pseudomonadati</taxon>
        <taxon>Bacteroidota</taxon>
        <taxon>Saprospiria</taxon>
        <taxon>Saprospirales</taxon>
        <taxon>Saprospiraceae</taxon>
        <taxon>Aureispira</taxon>
    </lineage>
</organism>
<dbReference type="PANTHER" id="PTHR43798">
    <property type="entry name" value="MONOACYLGLYCEROL LIPASE"/>
    <property type="match status" value="1"/>
</dbReference>
<dbReference type="KEGG" id="aup:AsAng_0053720"/>
<evidence type="ECO:0000313" key="2">
    <source>
        <dbReference type="EMBL" id="BDS14591.1"/>
    </source>
</evidence>
<dbReference type="Proteomes" id="UP001060919">
    <property type="component" value="Chromosome"/>
</dbReference>
<dbReference type="AlphaFoldDB" id="A0A916DX15"/>
<accession>A0A916DX15</accession>
<keyword evidence="2" id="KW-0378">Hydrolase</keyword>
<dbReference type="InterPro" id="IPR029058">
    <property type="entry name" value="AB_hydrolase_fold"/>
</dbReference>
<dbReference type="Pfam" id="PF00561">
    <property type="entry name" value="Abhydrolase_1"/>
    <property type="match status" value="1"/>
</dbReference>
<dbReference type="EMBL" id="AP026867">
    <property type="protein sequence ID" value="BDS14591.1"/>
    <property type="molecule type" value="Genomic_DNA"/>
</dbReference>
<dbReference type="SUPFAM" id="SSF53474">
    <property type="entry name" value="alpha/beta-Hydrolases"/>
    <property type="match status" value="1"/>
</dbReference>
<sequence>MNVLNLMMSFFMLQSGASISCDTTAPIQYKTITTSLGDIAVQLKIIDKKPPILLLHGVYFDHHLWDYQVDKLTNYSTITIDMPLHGGSKAVKTKGWNLQDCAKMVLEILDQLELPQVIAIGHSWGSMTLLRAADLQPERFQALGFCNMPFKGSTPKIRSKFRFQHIVLGFRTFYTKQVAKALFGKKILKDNPKLLAYLQQSMGKLTAKEVRWTDKIAIIDAEDASQKIRTLKVPTIALKGEEDYVAAPLQLPLLMVKGGHVSPLEAKEDVLAFIFKVIALGEQNDTTRVIK</sequence>
<dbReference type="Gene3D" id="3.40.50.1820">
    <property type="entry name" value="alpha/beta hydrolase"/>
    <property type="match status" value="1"/>
</dbReference>